<proteinExistence type="predicted"/>
<feature type="transmembrane region" description="Helical" evidence="1">
    <location>
        <begin position="16"/>
        <end position="33"/>
    </location>
</feature>
<protein>
    <recommendedName>
        <fullName evidence="4">PH domain-containing protein</fullName>
    </recommendedName>
</protein>
<accession>A0A1T4R3A2</accession>
<dbReference type="RefSeq" id="WP_078761802.1">
    <property type="nucleotide sequence ID" value="NZ_FUWS01000006.1"/>
</dbReference>
<evidence type="ECO:0000256" key="1">
    <source>
        <dbReference type="SAM" id="Phobius"/>
    </source>
</evidence>
<reference evidence="2 3" key="1">
    <citation type="submission" date="2017-02" db="EMBL/GenBank/DDBJ databases">
        <authorList>
            <person name="Peterson S.W."/>
        </authorList>
    </citation>
    <scope>NUCLEOTIDE SEQUENCE [LARGE SCALE GENOMIC DNA]</scope>
    <source>
        <strain evidence="2 3">DSM 45154</strain>
    </source>
</reference>
<keyword evidence="1" id="KW-0472">Membrane</keyword>
<dbReference type="Proteomes" id="UP000190637">
    <property type="component" value="Unassembled WGS sequence"/>
</dbReference>
<dbReference type="AlphaFoldDB" id="A0A1T4R3A2"/>
<evidence type="ECO:0008006" key="4">
    <source>
        <dbReference type="Google" id="ProtNLM"/>
    </source>
</evidence>
<keyword evidence="1" id="KW-1133">Transmembrane helix</keyword>
<gene>
    <name evidence="2" type="ORF">SAMN02745673_02478</name>
</gene>
<evidence type="ECO:0000313" key="2">
    <source>
        <dbReference type="EMBL" id="SKA10453.1"/>
    </source>
</evidence>
<keyword evidence="3" id="KW-1185">Reference proteome</keyword>
<organism evidence="2 3">
    <name type="scientific">Marinactinospora thermotolerans DSM 45154</name>
    <dbReference type="NCBI Taxonomy" id="1122192"/>
    <lineage>
        <taxon>Bacteria</taxon>
        <taxon>Bacillati</taxon>
        <taxon>Actinomycetota</taxon>
        <taxon>Actinomycetes</taxon>
        <taxon>Streptosporangiales</taxon>
        <taxon>Nocardiopsidaceae</taxon>
        <taxon>Marinactinospora</taxon>
    </lineage>
</organism>
<dbReference type="OrthoDB" id="3428121at2"/>
<keyword evidence="1" id="KW-0812">Transmembrane</keyword>
<evidence type="ECO:0000313" key="3">
    <source>
        <dbReference type="Proteomes" id="UP000190637"/>
    </source>
</evidence>
<sequence length="163" mass="17584">MAETVRLVCPSGRKHAELWGGAAVVLLGIAVIVFGGSHWAGIVLGVLLLAAGAVSAWHGSRLRVPVLEVDAEEFRYTRGRYIVRLPFDEIGSYQLLPGRTRSLGLYDVTGRPQVFPSVEGRRTTRPYLPLTGLTSPARVEAFMRAAGIPTRDRSLTSGDGDNA</sequence>
<name>A0A1T4R3A2_9ACTN</name>
<dbReference type="EMBL" id="FUWS01000006">
    <property type="protein sequence ID" value="SKA10453.1"/>
    <property type="molecule type" value="Genomic_DNA"/>
</dbReference>